<name>A0ABU1WD37_9GAMM</name>
<keyword evidence="4" id="KW-1185">Reference proteome</keyword>
<dbReference type="SUPFAM" id="SSF51182">
    <property type="entry name" value="RmlC-like cupins"/>
    <property type="match status" value="1"/>
</dbReference>
<evidence type="ECO:0000313" key="3">
    <source>
        <dbReference type="EMBL" id="MDR7135498.1"/>
    </source>
</evidence>
<evidence type="ECO:0000256" key="1">
    <source>
        <dbReference type="SAM" id="SignalP"/>
    </source>
</evidence>
<gene>
    <name evidence="3" type="ORF">J2X06_002707</name>
</gene>
<evidence type="ECO:0000259" key="2">
    <source>
        <dbReference type="Pfam" id="PF07883"/>
    </source>
</evidence>
<dbReference type="Gene3D" id="2.60.120.10">
    <property type="entry name" value="Jelly Rolls"/>
    <property type="match status" value="1"/>
</dbReference>
<dbReference type="PANTHER" id="PTHR38599:SF1">
    <property type="entry name" value="CUPIN DOMAIN PROTEIN (AFU_ORTHOLOGUE AFUA_3G13620)"/>
    <property type="match status" value="1"/>
</dbReference>
<keyword evidence="1" id="KW-0732">Signal</keyword>
<dbReference type="Pfam" id="PF07883">
    <property type="entry name" value="Cupin_2"/>
    <property type="match status" value="1"/>
</dbReference>
<organism evidence="3 4">
    <name type="scientific">Lysobacter niastensis</name>
    <dbReference type="NCBI Taxonomy" id="380629"/>
    <lineage>
        <taxon>Bacteria</taxon>
        <taxon>Pseudomonadati</taxon>
        <taxon>Pseudomonadota</taxon>
        <taxon>Gammaproteobacteria</taxon>
        <taxon>Lysobacterales</taxon>
        <taxon>Lysobacteraceae</taxon>
        <taxon>Lysobacter</taxon>
    </lineage>
</organism>
<proteinExistence type="predicted"/>
<dbReference type="CDD" id="cd02234">
    <property type="entry name" value="cupin_BLR7677-like"/>
    <property type="match status" value="1"/>
</dbReference>
<feature type="signal peptide" evidence="1">
    <location>
        <begin position="1"/>
        <end position="23"/>
    </location>
</feature>
<dbReference type="InterPro" id="IPR011051">
    <property type="entry name" value="RmlC_Cupin_sf"/>
</dbReference>
<dbReference type="RefSeq" id="WP_310063207.1">
    <property type="nucleotide sequence ID" value="NZ_JAVDVY010000002.1"/>
</dbReference>
<feature type="domain" description="Cupin type-2" evidence="2">
    <location>
        <begin position="54"/>
        <end position="124"/>
    </location>
</feature>
<dbReference type="InterPro" id="IPR014710">
    <property type="entry name" value="RmlC-like_jellyroll"/>
</dbReference>
<reference evidence="3 4" key="1">
    <citation type="submission" date="2023-07" db="EMBL/GenBank/DDBJ databases">
        <title>Sorghum-associated microbial communities from plants grown in Nebraska, USA.</title>
        <authorList>
            <person name="Schachtman D."/>
        </authorList>
    </citation>
    <scope>NUCLEOTIDE SEQUENCE [LARGE SCALE GENOMIC DNA]</scope>
    <source>
        <strain evidence="3 4">BE198</strain>
    </source>
</reference>
<dbReference type="Proteomes" id="UP001251524">
    <property type="component" value="Unassembled WGS sequence"/>
</dbReference>
<sequence>MNIIKSNVWLLAALFATSVPALAHGPGESGQEEVTQLQNIRLPDAPGRNGVMVTVSYKPGQVSIPHVHSGSVYAYVLEGAVTSQLQGEAPVTYKAGQSWYEKPGIPHLVSRNASQDKPAKLLVWLLLEEGRDVLEPLSKSPD</sequence>
<dbReference type="InterPro" id="IPR013096">
    <property type="entry name" value="Cupin_2"/>
</dbReference>
<accession>A0ABU1WD37</accession>
<comment type="caution">
    <text evidence="3">The sequence shown here is derived from an EMBL/GenBank/DDBJ whole genome shotgun (WGS) entry which is preliminary data.</text>
</comment>
<dbReference type="PANTHER" id="PTHR38599">
    <property type="entry name" value="CUPIN DOMAIN PROTEIN (AFU_ORTHOLOGUE AFUA_3G13620)"/>
    <property type="match status" value="1"/>
</dbReference>
<dbReference type="EMBL" id="JAVDVY010000002">
    <property type="protein sequence ID" value="MDR7135498.1"/>
    <property type="molecule type" value="Genomic_DNA"/>
</dbReference>
<feature type="chain" id="PRO_5045252822" evidence="1">
    <location>
        <begin position="24"/>
        <end position="142"/>
    </location>
</feature>
<protein>
    <submittedName>
        <fullName evidence="3">Quercetin dioxygenase-like cupin family protein</fullName>
    </submittedName>
</protein>
<evidence type="ECO:0000313" key="4">
    <source>
        <dbReference type="Proteomes" id="UP001251524"/>
    </source>
</evidence>